<sequence length="552" mass="61648">MIRVLCKLRVRTSALFDSVLAVVLHRHRQLGHMRRWQHPPVYRPLVDLSTMEERHVIITYRLDRATIQQLCTQLEPDLMSAIRHPTGIPPQVQVLSVLHFLASGSFQTTVAIASVMSQPMFSNVLSRVLSALLKHMRSYIIFHQVEDLPTVKGDFYSRGHIPNIIGAIDGTHVALVPPRRSEQVYRNRKSYHSMNVQMVCLADQYISHVNAKFPGSVHDAYILRNSSIPYVMGQLQRHRVWLLGHLIAHGLTVQGGPVTFVVDAHAAYRTELFYSWVIFPAADGGTNTFHEYTVANVPGQYRAYAYLEIPLSYQEHHNWLDGALPHTVAQVRLGPLSNDGPTWPLLATYTPYPAVANLAVADVRRLYIDLATTYRRLVQFVMQTLNTNAALAAPAHPQAVVPGINPATVHSVMGKVPAKREETPFWLAQKINTLEAVFPHTGPQDKHRILTMCLPYGMVPPVDLCNTWGTVFAALYTTAHGTPTLANLPNMLKQIQDEYGAAPALDLGMQLMGNFAAVSSIILSNLKGEAVALAVQMRLRDVPQINQERELP</sequence>
<dbReference type="GO" id="GO:0005634">
    <property type="term" value="C:nucleus"/>
    <property type="evidence" value="ECO:0007669"/>
    <property type="project" value="UniProtKB-SubCell"/>
</dbReference>
<evidence type="ECO:0000313" key="14">
    <source>
        <dbReference type="EMBL" id="KAJ1182394.1"/>
    </source>
</evidence>
<dbReference type="PANTHER" id="PTHR22930">
    <property type="match status" value="1"/>
</dbReference>
<keyword evidence="10" id="KW-0539">Nucleus</keyword>
<feature type="domain" description="DDE Tnp4" evidence="13">
    <location>
        <begin position="168"/>
        <end position="228"/>
    </location>
</feature>
<dbReference type="GO" id="GO:0046872">
    <property type="term" value="F:metal ion binding"/>
    <property type="evidence" value="ECO:0007669"/>
    <property type="project" value="UniProtKB-KW"/>
</dbReference>
<dbReference type="InterPro" id="IPR027806">
    <property type="entry name" value="HARBI1_dom"/>
</dbReference>
<evidence type="ECO:0000256" key="5">
    <source>
        <dbReference type="ARBA" id="ARBA00015519"/>
    </source>
</evidence>
<keyword evidence="7" id="KW-0540">Nuclease</keyword>
<gene>
    <name evidence="14" type="ORF">NDU88_007584</name>
</gene>
<dbReference type="GO" id="GO:0005737">
    <property type="term" value="C:cytoplasm"/>
    <property type="evidence" value="ECO:0007669"/>
    <property type="project" value="UniProtKB-SubCell"/>
</dbReference>
<dbReference type="PRINTS" id="PR02086">
    <property type="entry name" value="PUTNUCHARBI1"/>
</dbReference>
<evidence type="ECO:0000256" key="10">
    <source>
        <dbReference type="ARBA" id="ARBA00023242"/>
    </source>
</evidence>
<evidence type="ECO:0000256" key="6">
    <source>
        <dbReference type="ARBA" id="ARBA00022490"/>
    </source>
</evidence>
<evidence type="ECO:0000256" key="12">
    <source>
        <dbReference type="ARBA" id="ARBA00045850"/>
    </source>
</evidence>
<reference evidence="14" key="1">
    <citation type="journal article" date="2022" name="bioRxiv">
        <title>Sequencing and chromosome-scale assembly of the giantPleurodeles waltlgenome.</title>
        <authorList>
            <person name="Brown T."/>
            <person name="Elewa A."/>
            <person name="Iarovenko S."/>
            <person name="Subramanian E."/>
            <person name="Araus A.J."/>
            <person name="Petzold A."/>
            <person name="Susuki M."/>
            <person name="Suzuki K.-i.T."/>
            <person name="Hayashi T."/>
            <person name="Toyoda A."/>
            <person name="Oliveira C."/>
            <person name="Osipova E."/>
            <person name="Leigh N.D."/>
            <person name="Simon A."/>
            <person name="Yun M.H."/>
        </authorList>
    </citation>
    <scope>NUCLEOTIDE SEQUENCE</scope>
    <source>
        <strain evidence="14">20211129_DDA</strain>
        <tissue evidence="14">Liver</tissue>
    </source>
</reference>
<dbReference type="EMBL" id="JANPWB010000006">
    <property type="protein sequence ID" value="KAJ1182394.1"/>
    <property type="molecule type" value="Genomic_DNA"/>
</dbReference>
<dbReference type="Pfam" id="PF20672">
    <property type="entry name" value="Gag_FV_central"/>
    <property type="match status" value="1"/>
</dbReference>
<evidence type="ECO:0000256" key="1">
    <source>
        <dbReference type="ARBA" id="ARBA00001968"/>
    </source>
</evidence>
<dbReference type="GO" id="GO:0016787">
    <property type="term" value="F:hydrolase activity"/>
    <property type="evidence" value="ECO:0007669"/>
    <property type="project" value="UniProtKB-KW"/>
</dbReference>
<evidence type="ECO:0000256" key="2">
    <source>
        <dbReference type="ARBA" id="ARBA00004123"/>
    </source>
</evidence>
<dbReference type="PANTHER" id="PTHR22930:SF267">
    <property type="entry name" value="NUCLEASE HARBI1-RELATED"/>
    <property type="match status" value="1"/>
</dbReference>
<evidence type="ECO:0000256" key="4">
    <source>
        <dbReference type="ARBA" id="ARBA00006958"/>
    </source>
</evidence>
<dbReference type="InterPro" id="IPR026103">
    <property type="entry name" value="HARBI1_animal"/>
</dbReference>
<comment type="similarity">
    <text evidence="4">Belongs to the HARBI1 family.</text>
</comment>
<keyword evidence="9" id="KW-0378">Hydrolase</keyword>
<evidence type="ECO:0000256" key="3">
    <source>
        <dbReference type="ARBA" id="ARBA00004496"/>
    </source>
</evidence>
<keyword evidence="15" id="KW-1185">Reference proteome</keyword>
<organism evidence="14 15">
    <name type="scientific">Pleurodeles waltl</name>
    <name type="common">Iberian ribbed newt</name>
    <dbReference type="NCBI Taxonomy" id="8319"/>
    <lineage>
        <taxon>Eukaryota</taxon>
        <taxon>Metazoa</taxon>
        <taxon>Chordata</taxon>
        <taxon>Craniata</taxon>
        <taxon>Vertebrata</taxon>
        <taxon>Euteleostomi</taxon>
        <taxon>Amphibia</taxon>
        <taxon>Batrachia</taxon>
        <taxon>Caudata</taxon>
        <taxon>Salamandroidea</taxon>
        <taxon>Salamandridae</taxon>
        <taxon>Pleurodelinae</taxon>
        <taxon>Pleurodeles</taxon>
    </lineage>
</organism>
<name>A0AAV7U2R0_PLEWA</name>
<dbReference type="Proteomes" id="UP001066276">
    <property type="component" value="Chromosome 3_2"/>
</dbReference>
<evidence type="ECO:0000256" key="11">
    <source>
        <dbReference type="ARBA" id="ARBA00030126"/>
    </source>
</evidence>
<comment type="caution">
    <text evidence="14">The sequence shown here is derived from an EMBL/GenBank/DDBJ whole genome shotgun (WGS) entry which is preliminary data.</text>
</comment>
<dbReference type="AlphaFoldDB" id="A0AAV7U2R0"/>
<dbReference type="GO" id="GO:0004518">
    <property type="term" value="F:nuclease activity"/>
    <property type="evidence" value="ECO:0007669"/>
    <property type="project" value="UniProtKB-KW"/>
</dbReference>
<accession>A0AAV7U2R0</accession>
<evidence type="ECO:0000256" key="8">
    <source>
        <dbReference type="ARBA" id="ARBA00022723"/>
    </source>
</evidence>
<keyword evidence="8" id="KW-0479">Metal-binding</keyword>
<evidence type="ECO:0000259" key="13">
    <source>
        <dbReference type="Pfam" id="PF13359"/>
    </source>
</evidence>
<protein>
    <recommendedName>
        <fullName evidence="5">Putative nuclease HARBI1</fullName>
    </recommendedName>
    <alternativeName>
        <fullName evidence="11">Harbinger transposase-derived nuclease</fullName>
    </alternativeName>
</protein>
<dbReference type="InterPro" id="IPR045249">
    <property type="entry name" value="HARBI1-like"/>
</dbReference>
<evidence type="ECO:0000313" key="15">
    <source>
        <dbReference type="Proteomes" id="UP001066276"/>
    </source>
</evidence>
<proteinExistence type="inferred from homology"/>
<dbReference type="Pfam" id="PF13359">
    <property type="entry name" value="DDE_Tnp_4"/>
    <property type="match status" value="1"/>
</dbReference>
<comment type="subcellular location">
    <subcellularLocation>
        <location evidence="3">Cytoplasm</location>
    </subcellularLocation>
    <subcellularLocation>
        <location evidence="2">Nucleus</location>
    </subcellularLocation>
</comment>
<evidence type="ECO:0000256" key="7">
    <source>
        <dbReference type="ARBA" id="ARBA00022722"/>
    </source>
</evidence>
<comment type="cofactor">
    <cofactor evidence="1">
        <name>a divalent metal cation</name>
        <dbReference type="ChEBI" id="CHEBI:60240"/>
    </cofactor>
</comment>
<comment type="function">
    <text evidence="12">Transposase-derived protein that may have nuclease activity. Does not have transposase activity.</text>
</comment>
<evidence type="ECO:0000256" key="9">
    <source>
        <dbReference type="ARBA" id="ARBA00022801"/>
    </source>
</evidence>
<keyword evidence="6" id="KW-0963">Cytoplasm</keyword>